<evidence type="ECO:0000256" key="1">
    <source>
        <dbReference type="SAM" id="SignalP"/>
    </source>
</evidence>
<gene>
    <name evidence="2" type="ORF">HMPREF9442_01626</name>
</gene>
<keyword evidence="1" id="KW-0732">Signal</keyword>
<accession>F3QTV7</accession>
<protein>
    <submittedName>
        <fullName evidence="2">Uncharacterized protein</fullName>
    </submittedName>
</protein>
<evidence type="ECO:0000313" key="3">
    <source>
        <dbReference type="Proteomes" id="UP000005546"/>
    </source>
</evidence>
<reference evidence="2 3" key="1">
    <citation type="submission" date="2011-02" db="EMBL/GenBank/DDBJ databases">
        <authorList>
            <person name="Weinstock G."/>
            <person name="Sodergren E."/>
            <person name="Clifton S."/>
            <person name="Fulton L."/>
            <person name="Fulton B."/>
            <person name="Courtney L."/>
            <person name="Fronick C."/>
            <person name="Harrison M."/>
            <person name="Strong C."/>
            <person name="Farmer C."/>
            <person name="Delahaunty K."/>
            <person name="Markovic C."/>
            <person name="Hall O."/>
            <person name="Minx P."/>
            <person name="Tomlinson C."/>
            <person name="Mitreva M."/>
            <person name="Hou S."/>
            <person name="Chen J."/>
            <person name="Wollam A."/>
            <person name="Pepin K.H."/>
            <person name="Johnson M."/>
            <person name="Bhonagiri V."/>
            <person name="Zhang X."/>
            <person name="Suruliraj S."/>
            <person name="Warren W."/>
            <person name="Chinwalla A."/>
            <person name="Mardis E.R."/>
            <person name="Wilson R.K."/>
        </authorList>
    </citation>
    <scope>NUCLEOTIDE SEQUENCE [LARGE SCALE GENOMIC DNA]</scope>
    <source>
        <strain evidence="2 3">YIT 11841</strain>
    </source>
</reference>
<feature type="signal peptide" evidence="1">
    <location>
        <begin position="1"/>
        <end position="24"/>
    </location>
</feature>
<proteinExistence type="predicted"/>
<dbReference type="Proteomes" id="UP000005546">
    <property type="component" value="Unassembled WGS sequence"/>
</dbReference>
<dbReference type="AlphaFoldDB" id="F3QTV7"/>
<dbReference type="GeneID" id="98397603"/>
<dbReference type="STRING" id="762982.HMPREF9442_01626"/>
<dbReference type="EMBL" id="AFBR01000040">
    <property type="protein sequence ID" value="EGG54366.1"/>
    <property type="molecule type" value="Genomic_DNA"/>
</dbReference>
<feature type="chain" id="PRO_5003300897" evidence="1">
    <location>
        <begin position="25"/>
        <end position="313"/>
    </location>
</feature>
<dbReference type="OrthoDB" id="9945262at2"/>
<keyword evidence="3" id="KW-1185">Reference proteome</keyword>
<organism evidence="2 3">
    <name type="scientific">Paraprevotella xylaniphila YIT 11841</name>
    <dbReference type="NCBI Taxonomy" id="762982"/>
    <lineage>
        <taxon>Bacteria</taxon>
        <taxon>Pseudomonadati</taxon>
        <taxon>Bacteroidota</taxon>
        <taxon>Bacteroidia</taxon>
        <taxon>Bacteroidales</taxon>
        <taxon>Prevotellaceae</taxon>
        <taxon>Paraprevotella</taxon>
    </lineage>
</organism>
<dbReference type="RefSeq" id="WP_008626860.1">
    <property type="nucleotide sequence ID" value="NZ_GL883841.1"/>
</dbReference>
<evidence type="ECO:0000313" key="2">
    <source>
        <dbReference type="EMBL" id="EGG54366.1"/>
    </source>
</evidence>
<dbReference type="PROSITE" id="PS51257">
    <property type="entry name" value="PROKAR_LIPOPROTEIN"/>
    <property type="match status" value="1"/>
</dbReference>
<dbReference type="HOGENOM" id="CLU_885204_0_0_10"/>
<name>F3QTV7_9BACT</name>
<comment type="caution">
    <text evidence="2">The sequence shown here is derived from an EMBL/GenBank/DDBJ whole genome shotgun (WGS) entry which is preliminary data.</text>
</comment>
<sequence length="313" mass="37535">MKTYIKYWLMAVITVIACTNHVHAQEFYRENETAMHIFHKLDRMFPKRYLEQRWMTGAQYWVQYWFEDQEDYEEHQPSIAEIFDQLNDIPFLHKHTEETDSGDIIRKTYAISLRSDIRGQQDFLKLEVSPTGIFFYYQTTNRFAQAENDAIPDQAIIAELEKLFNQYVSRRKTVKQEVRFHGAYGRVVHNKGYNNDPTAFSEGYRYIIPKCTWADYRLFYDLFHKYLKKDVIYVASNDVYWEYEETGIRVRQADGRPLYMGAAWKNDRLYLIRLEGSHNGNGVFPRAWAEDNPIWDSSYVTKKLQKNRQARQK</sequence>